<name>A0A0G0Q170_UNCC2</name>
<proteinExistence type="predicted"/>
<accession>A0A0G0Q170</accession>
<gene>
    <name evidence="2" type="ORF">UT18_C0001G0003</name>
</gene>
<evidence type="ECO:0000313" key="2">
    <source>
        <dbReference type="EMBL" id="KKQ95416.1"/>
    </source>
</evidence>
<organism evidence="2 3">
    <name type="scientific">candidate division CPR2 bacterium GW2011_GWC2_39_10</name>
    <dbReference type="NCBI Taxonomy" id="1618345"/>
    <lineage>
        <taxon>Bacteria</taxon>
        <taxon>Bacteria division CPR2</taxon>
    </lineage>
</organism>
<dbReference type="STRING" id="1618345.UT18_C0001G0003"/>
<evidence type="ECO:0000256" key="1">
    <source>
        <dbReference type="SAM" id="Phobius"/>
    </source>
</evidence>
<sequence length="256" mass="28147">MIPKNENQGEDLNFELVFPLVKGLLKLLYYECNIKFRSFMEEQNSIKNGTPVWIWIILIILVVGFGVGGTWYVMDQKVKNSDSKITSLQNQVDTLRKKATTTPTPTTTTIPTTTPTTTTDITANWKTYSGTILGGYSIKYPSSWSAEEANKGINTESVILRRTSNTGADGDYWVDIAQFYGDASTFASVGYGTDITNTTIAGFSAKKANRGASIQSPAQTHYLISHGGKNYLLGILYINASDAVGDQILNTFKFNS</sequence>
<dbReference type="EMBL" id="LBVV01000001">
    <property type="protein sequence ID" value="KKQ95416.1"/>
    <property type="molecule type" value="Genomic_DNA"/>
</dbReference>
<keyword evidence="1" id="KW-0472">Membrane</keyword>
<evidence type="ECO:0000313" key="3">
    <source>
        <dbReference type="Proteomes" id="UP000034207"/>
    </source>
</evidence>
<dbReference type="AlphaFoldDB" id="A0A0G0Q170"/>
<protein>
    <submittedName>
        <fullName evidence="2">Uncharacterized protein</fullName>
    </submittedName>
</protein>
<feature type="transmembrane region" description="Helical" evidence="1">
    <location>
        <begin position="52"/>
        <end position="74"/>
    </location>
</feature>
<dbReference type="Proteomes" id="UP000034207">
    <property type="component" value="Unassembled WGS sequence"/>
</dbReference>
<keyword evidence="1" id="KW-1133">Transmembrane helix</keyword>
<reference evidence="2 3" key="1">
    <citation type="journal article" date="2015" name="Nature">
        <title>rRNA introns, odd ribosomes, and small enigmatic genomes across a large radiation of phyla.</title>
        <authorList>
            <person name="Brown C.T."/>
            <person name="Hug L.A."/>
            <person name="Thomas B.C."/>
            <person name="Sharon I."/>
            <person name="Castelle C.J."/>
            <person name="Singh A."/>
            <person name="Wilkins M.J."/>
            <person name="Williams K.H."/>
            <person name="Banfield J.F."/>
        </authorList>
    </citation>
    <scope>NUCLEOTIDE SEQUENCE [LARGE SCALE GENOMIC DNA]</scope>
</reference>
<comment type="caution">
    <text evidence="2">The sequence shown here is derived from an EMBL/GenBank/DDBJ whole genome shotgun (WGS) entry which is preliminary data.</text>
</comment>
<keyword evidence="1" id="KW-0812">Transmembrane</keyword>